<dbReference type="PANTHER" id="PTHR34191">
    <property type="entry name" value="LATE EMBRYOGENESIS ABUNDANT PROTEIN (LEA) FAMILY PROTEIN"/>
    <property type="match status" value="1"/>
</dbReference>
<name>A0A4S8KB10_MUSBA</name>
<sequence length="78" mass="8042">MDNMGQAAGQAQLKKDEAMNKASETCQQGQQQAGGFLQQTGDQMKNMAQGAAEAVKNAVGMGGTNTSSTTTTTTTTRP</sequence>
<dbReference type="PANTHER" id="PTHR34191:SF20">
    <property type="entry name" value="LATE EMBRYOGENESIS ABUNDANT PROTEIN (LEA) FAMILY PROTEIN"/>
    <property type="match status" value="1"/>
</dbReference>
<dbReference type="EMBL" id="PYDT01000001">
    <property type="protein sequence ID" value="THU72249.1"/>
    <property type="molecule type" value="Genomic_DNA"/>
</dbReference>
<dbReference type="AlphaFoldDB" id="A0A4S8KB10"/>
<feature type="region of interest" description="Disordered" evidence="1">
    <location>
        <begin position="1"/>
        <end position="78"/>
    </location>
</feature>
<dbReference type="Proteomes" id="UP000317650">
    <property type="component" value="Chromosome 4"/>
</dbReference>
<accession>A0A4S8KB10</accession>
<evidence type="ECO:0000313" key="3">
    <source>
        <dbReference type="Proteomes" id="UP000317650"/>
    </source>
</evidence>
<reference evidence="2 3" key="1">
    <citation type="journal article" date="2019" name="Nat. Plants">
        <title>Genome sequencing of Musa balbisiana reveals subgenome evolution and function divergence in polyploid bananas.</title>
        <authorList>
            <person name="Yao X."/>
        </authorList>
    </citation>
    <scope>NUCLEOTIDE SEQUENCE [LARGE SCALE GENOMIC DNA]</scope>
    <source>
        <strain evidence="3">cv. DH-PKW</strain>
        <tissue evidence="2">Leaves</tissue>
    </source>
</reference>
<evidence type="ECO:0000313" key="2">
    <source>
        <dbReference type="EMBL" id="THU72249.1"/>
    </source>
</evidence>
<proteinExistence type="predicted"/>
<feature type="compositionally biased region" description="Low complexity" evidence="1">
    <location>
        <begin position="27"/>
        <end position="41"/>
    </location>
</feature>
<organism evidence="2 3">
    <name type="scientific">Musa balbisiana</name>
    <name type="common">Banana</name>
    <dbReference type="NCBI Taxonomy" id="52838"/>
    <lineage>
        <taxon>Eukaryota</taxon>
        <taxon>Viridiplantae</taxon>
        <taxon>Streptophyta</taxon>
        <taxon>Embryophyta</taxon>
        <taxon>Tracheophyta</taxon>
        <taxon>Spermatophyta</taxon>
        <taxon>Magnoliopsida</taxon>
        <taxon>Liliopsida</taxon>
        <taxon>Zingiberales</taxon>
        <taxon>Musaceae</taxon>
        <taxon>Musa</taxon>
    </lineage>
</organism>
<keyword evidence="3" id="KW-1185">Reference proteome</keyword>
<dbReference type="InterPro" id="IPR039624">
    <property type="entry name" value="LEA1/2/D7/KIN2"/>
</dbReference>
<protein>
    <submittedName>
        <fullName evidence="2">Uncharacterized protein</fullName>
    </submittedName>
</protein>
<comment type="caution">
    <text evidence="2">The sequence shown here is derived from an EMBL/GenBank/DDBJ whole genome shotgun (WGS) entry which is preliminary data.</text>
</comment>
<feature type="compositionally biased region" description="Low complexity" evidence="1">
    <location>
        <begin position="64"/>
        <end position="78"/>
    </location>
</feature>
<evidence type="ECO:0000256" key="1">
    <source>
        <dbReference type="SAM" id="MobiDB-lite"/>
    </source>
</evidence>
<gene>
    <name evidence="2" type="ORF">C4D60_Mb04t10080</name>
</gene>
<dbReference type="STRING" id="52838.A0A4S8KB10"/>